<evidence type="ECO:0000256" key="4">
    <source>
        <dbReference type="ARBA" id="ARBA00022982"/>
    </source>
</evidence>
<dbReference type="Pfam" id="PF16010">
    <property type="entry name" value="CDH-cyt"/>
    <property type="match status" value="1"/>
</dbReference>
<dbReference type="CDD" id="cd09630">
    <property type="entry name" value="CDH_like_cytochrome"/>
    <property type="match status" value="1"/>
</dbReference>
<evidence type="ECO:0008006" key="14">
    <source>
        <dbReference type="Google" id="ProtNLM"/>
    </source>
</evidence>
<comment type="subcellular location">
    <subcellularLocation>
        <location evidence="1">Membrane</location>
    </subcellularLocation>
</comment>
<feature type="transmembrane region" description="Helical" evidence="8">
    <location>
        <begin position="309"/>
        <end position="328"/>
    </location>
</feature>
<keyword evidence="9" id="KW-0732">Signal</keyword>
<evidence type="ECO:0000256" key="9">
    <source>
        <dbReference type="SAM" id="SignalP"/>
    </source>
</evidence>
<dbReference type="SMART" id="SM00664">
    <property type="entry name" value="DoH"/>
    <property type="match status" value="1"/>
</dbReference>
<evidence type="ECO:0000259" key="10">
    <source>
        <dbReference type="PROSITE" id="PS50836"/>
    </source>
</evidence>
<feature type="transmembrane region" description="Helical" evidence="8">
    <location>
        <begin position="232"/>
        <end position="257"/>
    </location>
</feature>
<gene>
    <name evidence="12" type="ORF">MYCIT1_LOCUS32083</name>
</gene>
<evidence type="ECO:0000256" key="6">
    <source>
        <dbReference type="ARBA" id="ARBA00023136"/>
    </source>
</evidence>
<dbReference type="SUPFAM" id="SSF49344">
    <property type="entry name" value="CBD9-like"/>
    <property type="match status" value="1"/>
</dbReference>
<dbReference type="PROSITE" id="PS50939">
    <property type="entry name" value="CYTOCHROME_B561"/>
    <property type="match status" value="1"/>
</dbReference>
<dbReference type="Gene3D" id="2.60.40.1210">
    <property type="entry name" value="Cellobiose dehydrogenase, cytochrome domain"/>
    <property type="match status" value="1"/>
</dbReference>
<feature type="chain" id="PRO_5042001851" description="CBD9-like protein" evidence="9">
    <location>
        <begin position="20"/>
        <end position="439"/>
    </location>
</feature>
<feature type="signal peptide" evidence="9">
    <location>
        <begin position="1"/>
        <end position="19"/>
    </location>
</feature>
<dbReference type="AlphaFoldDB" id="A0AAD2K676"/>
<sequence length="439" mass="46695">MARLLRTLVVSSLLGLAAASVASNDFYARDTSTLTGDSKCTTYMCVAAVVNGSTVQYTLSGTGKMTPGWMAMGFGSYMANAKMVIMWSNSDGSVTLSQRTAPGEQMPTLDASPPFLATLSESLSTASGDQSFVYTIPSDGNTKPPLIFAFGATNPGSSAKDATLIFHKDYGQFSLDLTKSLSASAATSVTAAPVASKSASSQSSSSSGSSTSSADTGGATDGIPLTPYQRLIVAHAIFCVIGFALLLPSGVLVARYLRTSTPAWYTGHWIAQFGIGQAGPVILIGVILGFKAAGSSGSSVLDNHKKTGIIIFALYLLQCFLGAFIHFVKAKNAARRPPQNYLHAILGLVVILLGMYQIRTGYHTEWPAYTGLASIPSGLNILWVIWCFALPLLYALGLALYLREQYRQEAASRLNRLQKHNTYDMSTADLRDGPNQYYE</sequence>
<evidence type="ECO:0000313" key="12">
    <source>
        <dbReference type="EMBL" id="CAK5281171.1"/>
    </source>
</evidence>
<feature type="transmembrane region" description="Helical" evidence="8">
    <location>
        <begin position="269"/>
        <end position="289"/>
    </location>
</feature>
<keyword evidence="3 8" id="KW-0812">Transmembrane</keyword>
<dbReference type="EMBL" id="CAVNYO010000444">
    <property type="protein sequence ID" value="CAK5281171.1"/>
    <property type="molecule type" value="Genomic_DNA"/>
</dbReference>
<evidence type="ECO:0000256" key="5">
    <source>
        <dbReference type="ARBA" id="ARBA00022989"/>
    </source>
</evidence>
<accession>A0AAD2K676</accession>
<proteinExistence type="predicted"/>
<comment type="caution">
    <text evidence="12">The sequence shown here is derived from an EMBL/GenBank/DDBJ whole genome shotgun (WGS) entry which is preliminary data.</text>
</comment>
<evidence type="ECO:0000256" key="1">
    <source>
        <dbReference type="ARBA" id="ARBA00004370"/>
    </source>
</evidence>
<dbReference type="PANTHER" id="PTHR47797:SF3">
    <property type="entry name" value="CYTOCHROME B561 DOMAIN-CONTAINING PROTEIN"/>
    <property type="match status" value="1"/>
</dbReference>
<dbReference type="PROSITE" id="PS50836">
    <property type="entry name" value="DOMON"/>
    <property type="match status" value="1"/>
</dbReference>
<reference evidence="12" key="1">
    <citation type="submission" date="2023-11" db="EMBL/GenBank/DDBJ databases">
        <authorList>
            <person name="De Vega J J."/>
            <person name="De Vega J J."/>
        </authorList>
    </citation>
    <scope>NUCLEOTIDE SEQUENCE</scope>
</reference>
<dbReference type="InterPro" id="IPR015920">
    <property type="entry name" value="Cellobiose_DH-like_cyt"/>
</dbReference>
<evidence type="ECO:0000256" key="8">
    <source>
        <dbReference type="SAM" id="Phobius"/>
    </source>
</evidence>
<name>A0AAD2K676_9AGAR</name>
<dbReference type="SMART" id="SM00665">
    <property type="entry name" value="B561"/>
    <property type="match status" value="1"/>
</dbReference>
<keyword evidence="6 8" id="KW-0472">Membrane</keyword>
<evidence type="ECO:0000259" key="11">
    <source>
        <dbReference type="PROSITE" id="PS50939"/>
    </source>
</evidence>
<dbReference type="PANTHER" id="PTHR47797">
    <property type="entry name" value="DEHYDROGENASE, PUTATIVE (AFU_ORTHOLOGUE AFUA_8G05805)-RELATED"/>
    <property type="match status" value="1"/>
</dbReference>
<dbReference type="Proteomes" id="UP001295794">
    <property type="component" value="Unassembled WGS sequence"/>
</dbReference>
<keyword evidence="2" id="KW-0813">Transport</keyword>
<evidence type="ECO:0000256" key="3">
    <source>
        <dbReference type="ARBA" id="ARBA00022692"/>
    </source>
</evidence>
<dbReference type="CDD" id="cd08760">
    <property type="entry name" value="Cyt_b561_FRRS1_like"/>
    <property type="match status" value="1"/>
</dbReference>
<feature type="transmembrane region" description="Helical" evidence="8">
    <location>
        <begin position="340"/>
        <end position="358"/>
    </location>
</feature>
<dbReference type="Pfam" id="PF03188">
    <property type="entry name" value="Cytochrom_B561"/>
    <property type="match status" value="1"/>
</dbReference>
<protein>
    <recommendedName>
        <fullName evidence="14">CBD9-like protein</fullName>
    </recommendedName>
</protein>
<feature type="transmembrane region" description="Helical" evidence="8">
    <location>
        <begin position="378"/>
        <end position="402"/>
    </location>
</feature>
<evidence type="ECO:0000313" key="13">
    <source>
        <dbReference type="Proteomes" id="UP001295794"/>
    </source>
</evidence>
<dbReference type="Gene3D" id="1.20.120.1770">
    <property type="match status" value="1"/>
</dbReference>
<feature type="region of interest" description="Disordered" evidence="7">
    <location>
        <begin position="198"/>
        <end position="217"/>
    </location>
</feature>
<keyword evidence="4" id="KW-0249">Electron transport</keyword>
<dbReference type="InterPro" id="IPR005018">
    <property type="entry name" value="DOMON_domain"/>
</dbReference>
<evidence type="ECO:0000256" key="7">
    <source>
        <dbReference type="SAM" id="MobiDB-lite"/>
    </source>
</evidence>
<keyword evidence="13" id="KW-1185">Reference proteome</keyword>
<feature type="domain" description="DOMON" evidence="10">
    <location>
        <begin position="40"/>
        <end position="151"/>
    </location>
</feature>
<feature type="domain" description="Cytochrome b561" evidence="11">
    <location>
        <begin position="195"/>
        <end position="395"/>
    </location>
</feature>
<dbReference type="GO" id="GO:0016020">
    <property type="term" value="C:membrane"/>
    <property type="evidence" value="ECO:0007669"/>
    <property type="project" value="UniProtKB-SubCell"/>
</dbReference>
<evidence type="ECO:0000256" key="2">
    <source>
        <dbReference type="ARBA" id="ARBA00022448"/>
    </source>
</evidence>
<dbReference type="InterPro" id="IPR006593">
    <property type="entry name" value="Cyt_b561/ferric_Rdtase_TM"/>
</dbReference>
<organism evidence="12 13">
    <name type="scientific">Mycena citricolor</name>
    <dbReference type="NCBI Taxonomy" id="2018698"/>
    <lineage>
        <taxon>Eukaryota</taxon>
        <taxon>Fungi</taxon>
        <taxon>Dikarya</taxon>
        <taxon>Basidiomycota</taxon>
        <taxon>Agaricomycotina</taxon>
        <taxon>Agaricomycetes</taxon>
        <taxon>Agaricomycetidae</taxon>
        <taxon>Agaricales</taxon>
        <taxon>Marasmiineae</taxon>
        <taxon>Mycenaceae</taxon>
        <taxon>Mycena</taxon>
    </lineage>
</organism>
<keyword evidence="5 8" id="KW-1133">Transmembrane helix</keyword>